<protein>
    <submittedName>
        <fullName evidence="2">Uncharacterized protein</fullName>
    </submittedName>
</protein>
<evidence type="ECO:0000313" key="2">
    <source>
        <dbReference type="EMBL" id="KAJ8874862.1"/>
    </source>
</evidence>
<comment type="caution">
    <text evidence="2">The sequence shown here is derived from an EMBL/GenBank/DDBJ whole genome shotgun (WGS) entry which is preliminary data.</text>
</comment>
<proteinExistence type="predicted"/>
<reference evidence="2 3" key="1">
    <citation type="submission" date="2023-02" db="EMBL/GenBank/DDBJ databases">
        <title>LHISI_Scaffold_Assembly.</title>
        <authorList>
            <person name="Stuart O.P."/>
            <person name="Cleave R."/>
            <person name="Magrath M.J.L."/>
            <person name="Mikheyev A.S."/>
        </authorList>
    </citation>
    <scope>NUCLEOTIDE SEQUENCE [LARGE SCALE GENOMIC DNA]</scope>
    <source>
        <strain evidence="2">Daus_M_001</strain>
        <tissue evidence="2">Leg muscle</tissue>
    </source>
</reference>
<name>A0ABQ9GS44_9NEOP</name>
<organism evidence="2 3">
    <name type="scientific">Dryococelus australis</name>
    <dbReference type="NCBI Taxonomy" id="614101"/>
    <lineage>
        <taxon>Eukaryota</taxon>
        <taxon>Metazoa</taxon>
        <taxon>Ecdysozoa</taxon>
        <taxon>Arthropoda</taxon>
        <taxon>Hexapoda</taxon>
        <taxon>Insecta</taxon>
        <taxon>Pterygota</taxon>
        <taxon>Neoptera</taxon>
        <taxon>Polyneoptera</taxon>
        <taxon>Phasmatodea</taxon>
        <taxon>Verophasmatodea</taxon>
        <taxon>Anareolatae</taxon>
        <taxon>Phasmatidae</taxon>
        <taxon>Eurycanthinae</taxon>
        <taxon>Dryococelus</taxon>
    </lineage>
</organism>
<keyword evidence="3" id="KW-1185">Reference proteome</keyword>
<evidence type="ECO:0000256" key="1">
    <source>
        <dbReference type="SAM" id="MobiDB-lite"/>
    </source>
</evidence>
<sequence length="410" mass="45842">MIDVEHLYNEVDFVIGSQFIRHALDDSEPTAAANGQTTETRVYTGLRRRETRVVSILREKFPRLVLSKNSLVQIHSRDWLILMFTLLGFSLQIGGCKCQSNFILIGQASEEILVAPNTEVLRADVGEARLVWISTGMQKQRKREIPEETCKLAVSSGMFPTCERPRVTPPGIETASNWWEFFINALDTESDHTDAKRPLIPRTPAAHANKMSPLARNISPNSARYPMLFASRQPQLTGNISWHAPMGVIEVNTEQHRNEGAGETDDPEKTRRRTASSVTIPTCENPVTRPRRAGHSREKIYTQTKLKSLCLSLQLRSAFALSFSFPHSQTTNQHKPFKLVACEVTCPRPTGHIRRLIEVSCVCLYRNIRIGGGKGQSVMVLFSTVLGSSSHNVFERASTEEVTIAMSVCG</sequence>
<gene>
    <name evidence="2" type="ORF">PR048_022752</name>
</gene>
<dbReference type="EMBL" id="JARBHB010000009">
    <property type="protein sequence ID" value="KAJ8874862.1"/>
    <property type="molecule type" value="Genomic_DNA"/>
</dbReference>
<feature type="region of interest" description="Disordered" evidence="1">
    <location>
        <begin position="254"/>
        <end position="276"/>
    </location>
</feature>
<accession>A0ABQ9GS44</accession>
<dbReference type="Proteomes" id="UP001159363">
    <property type="component" value="Chromosome 8"/>
</dbReference>
<evidence type="ECO:0000313" key="3">
    <source>
        <dbReference type="Proteomes" id="UP001159363"/>
    </source>
</evidence>